<dbReference type="WBParaSite" id="nRc.2.0.1.t09786-RA">
    <property type="protein sequence ID" value="nRc.2.0.1.t09786-RA"/>
    <property type="gene ID" value="nRc.2.0.1.g09786"/>
</dbReference>
<feature type="chain" id="PRO_5037954269" evidence="2">
    <location>
        <begin position="20"/>
        <end position="372"/>
    </location>
</feature>
<evidence type="ECO:0000313" key="4">
    <source>
        <dbReference type="WBParaSite" id="nRc.2.0.1.t09786-RA"/>
    </source>
</evidence>
<evidence type="ECO:0000256" key="2">
    <source>
        <dbReference type="SAM" id="SignalP"/>
    </source>
</evidence>
<evidence type="ECO:0000256" key="1">
    <source>
        <dbReference type="SAM" id="Phobius"/>
    </source>
</evidence>
<keyword evidence="3" id="KW-1185">Reference proteome</keyword>
<keyword evidence="1" id="KW-0472">Membrane</keyword>
<organism evidence="3 4">
    <name type="scientific">Romanomermis culicivorax</name>
    <name type="common">Nematode worm</name>
    <dbReference type="NCBI Taxonomy" id="13658"/>
    <lineage>
        <taxon>Eukaryota</taxon>
        <taxon>Metazoa</taxon>
        <taxon>Ecdysozoa</taxon>
        <taxon>Nematoda</taxon>
        <taxon>Enoplea</taxon>
        <taxon>Dorylaimia</taxon>
        <taxon>Mermithida</taxon>
        <taxon>Mermithoidea</taxon>
        <taxon>Mermithidae</taxon>
        <taxon>Romanomermis</taxon>
    </lineage>
</organism>
<keyword evidence="1" id="KW-1133">Transmembrane helix</keyword>
<proteinExistence type="predicted"/>
<name>A0A915I7E1_ROMCU</name>
<protein>
    <submittedName>
        <fullName evidence="4">Uncharacterized protein</fullName>
    </submittedName>
</protein>
<evidence type="ECO:0000313" key="3">
    <source>
        <dbReference type="Proteomes" id="UP000887565"/>
    </source>
</evidence>
<dbReference type="Proteomes" id="UP000887565">
    <property type="component" value="Unplaced"/>
</dbReference>
<dbReference type="AlphaFoldDB" id="A0A915I7E1"/>
<feature type="transmembrane region" description="Helical" evidence="1">
    <location>
        <begin position="326"/>
        <end position="348"/>
    </location>
</feature>
<keyword evidence="2" id="KW-0732">Signal</keyword>
<keyword evidence="1" id="KW-0812">Transmembrane</keyword>
<accession>A0A915I7E1</accession>
<reference evidence="4" key="1">
    <citation type="submission" date="2022-11" db="UniProtKB">
        <authorList>
            <consortium name="WormBaseParasite"/>
        </authorList>
    </citation>
    <scope>IDENTIFICATION</scope>
</reference>
<feature type="signal peptide" evidence="2">
    <location>
        <begin position="1"/>
        <end position="19"/>
    </location>
</feature>
<sequence length="372" mass="42741">MITFAALSILLSKLAPSLCQNCVHFNQCSSTNHKNSCLFIKETTKCVSELARISGDFEDNFEEYPICAQNYVKTDVRSFVVRSPEGADFVKINLTFNEINFRVEALAFRQKCSTKNVDSTTKINMDSDPLCSNHSRPQWNRFHWPCRIFRFEHQGNFLQYPLETLFYPCFHAGRESNLMNIHILVYPQACQFVYAYTVPQMTYGSFEFRPFLVTDTNSKNGSLILRYQFLGHFEWLAKKELDILAEIDGKFASQRTVTENDDLSSFFVFTNLSNGRHVAAVQLLTEYCPDSMCPLTAIPFDIVNGVVAEREPKNIVDKKFVFSARIFVGLFILLFILCILASVAAVHYGTKLYKVRRKISRRGGIRRADVYE</sequence>